<keyword evidence="3" id="KW-1185">Reference proteome</keyword>
<dbReference type="AlphaFoldDB" id="A0A415DT59"/>
<keyword evidence="1" id="KW-1133">Transmembrane helix</keyword>
<reference evidence="2 3" key="1">
    <citation type="submission" date="2018-08" db="EMBL/GenBank/DDBJ databases">
        <title>A genome reference for cultivated species of the human gut microbiota.</title>
        <authorList>
            <person name="Zou Y."/>
            <person name="Xue W."/>
            <person name="Luo G."/>
        </authorList>
    </citation>
    <scope>NUCLEOTIDE SEQUENCE [LARGE SCALE GENOMIC DNA]</scope>
    <source>
        <strain evidence="2 3">AM07-24</strain>
    </source>
</reference>
<evidence type="ECO:0000256" key="1">
    <source>
        <dbReference type="SAM" id="Phobius"/>
    </source>
</evidence>
<evidence type="ECO:0008006" key="4">
    <source>
        <dbReference type="Google" id="ProtNLM"/>
    </source>
</evidence>
<organism evidence="2 3">
    <name type="scientific">Emergencia timonensis</name>
    <dbReference type="NCBI Taxonomy" id="1776384"/>
    <lineage>
        <taxon>Bacteria</taxon>
        <taxon>Bacillati</taxon>
        <taxon>Bacillota</taxon>
        <taxon>Clostridia</taxon>
        <taxon>Peptostreptococcales</taxon>
        <taxon>Anaerovoracaceae</taxon>
        <taxon>Emergencia</taxon>
    </lineage>
</organism>
<accession>A0A415DT59</accession>
<dbReference type="EMBL" id="QRMS01000011">
    <property type="protein sequence ID" value="RHJ82869.1"/>
    <property type="molecule type" value="Genomic_DNA"/>
</dbReference>
<proteinExistence type="predicted"/>
<evidence type="ECO:0000313" key="3">
    <source>
        <dbReference type="Proteomes" id="UP000284841"/>
    </source>
</evidence>
<sequence>MEEKKQEKLFNVALRGNVRTPESWAERTRALAAQNRTHTSKRCAGRRLIVLLLILVLAVPAGVYAAFRLLSPADAALLMEREELAKVFDKETTDIVTKTDGDYTVSLLGMVSGGQLDAFDLNAEDAAKRNYVALAVQRSDGKPIEDYDKPGISVSPLIEGFDPMRWNAAAFDNKWEKQIVDGVLYYIADWTDIEMFGYRKMYIAVMEDSFLPSRALFHYSEKTGSISENKDYEKVNLLFEIEADQNKVNQKAAEKWIAEKEARRQGDDANDDTLSLEVDSVKKQGVTFMIKDEMGVVTEGESEYPINIFLKGDGIKSVQLTASRGKLLEAERITKKEYERLKAEMNNKDSRRHMGLDSSESIYRAWHYENAAKTIQINHSLLTEKMYPEETLHGIAELQKMKNLEIEITAIKKNGKRVSVIAEMTAVNCGDAMDVFRFKFK</sequence>
<gene>
    <name evidence="2" type="ORF">DW099_19485</name>
</gene>
<dbReference type="OrthoDB" id="1705981at2"/>
<evidence type="ECO:0000313" key="2">
    <source>
        <dbReference type="EMBL" id="RHJ82869.1"/>
    </source>
</evidence>
<keyword evidence="1" id="KW-0472">Membrane</keyword>
<comment type="caution">
    <text evidence="2">The sequence shown here is derived from an EMBL/GenBank/DDBJ whole genome shotgun (WGS) entry which is preliminary data.</text>
</comment>
<protein>
    <recommendedName>
        <fullName evidence="4">DUF4179 domain-containing protein</fullName>
    </recommendedName>
</protein>
<name>A0A415DT59_9FIRM</name>
<feature type="transmembrane region" description="Helical" evidence="1">
    <location>
        <begin position="48"/>
        <end position="67"/>
    </location>
</feature>
<keyword evidence="1" id="KW-0812">Transmembrane</keyword>
<dbReference type="RefSeq" id="WP_118336735.1">
    <property type="nucleotide sequence ID" value="NZ_AP025567.1"/>
</dbReference>
<dbReference type="Proteomes" id="UP000284841">
    <property type="component" value="Unassembled WGS sequence"/>
</dbReference>
<dbReference type="STRING" id="1776384.GCA_900086585_00343"/>